<name>A0A7C1FTD2_9CHLR</name>
<dbReference type="InterPro" id="IPR050287">
    <property type="entry name" value="MTA/SAH_deaminase"/>
</dbReference>
<protein>
    <submittedName>
        <fullName evidence="3">Putative aminohydrolase SsnA</fullName>
    </submittedName>
</protein>
<dbReference type="EMBL" id="DSMG01000072">
    <property type="protein sequence ID" value="HDX31111.1"/>
    <property type="molecule type" value="Genomic_DNA"/>
</dbReference>
<comment type="caution">
    <text evidence="3">The sequence shown here is derived from an EMBL/GenBank/DDBJ whole genome shotgun (WGS) entry which is preliminary data.</text>
</comment>
<dbReference type="GO" id="GO:0016810">
    <property type="term" value="F:hydrolase activity, acting on carbon-nitrogen (but not peptide) bonds"/>
    <property type="evidence" value="ECO:0007669"/>
    <property type="project" value="InterPro"/>
</dbReference>
<feature type="domain" description="Amidohydrolase-related" evidence="2">
    <location>
        <begin position="55"/>
        <end position="411"/>
    </location>
</feature>
<dbReference type="InterPro" id="IPR011059">
    <property type="entry name" value="Metal-dep_hydrolase_composite"/>
</dbReference>
<accession>A0A7C1FTD2</accession>
<dbReference type="SUPFAM" id="SSF51556">
    <property type="entry name" value="Metallo-dependent hydrolases"/>
    <property type="match status" value="1"/>
</dbReference>
<dbReference type="Gene3D" id="3.20.20.140">
    <property type="entry name" value="Metal-dependent hydrolases"/>
    <property type="match status" value="1"/>
</dbReference>
<proteinExistence type="predicted"/>
<evidence type="ECO:0000313" key="3">
    <source>
        <dbReference type="EMBL" id="HDX31111.1"/>
    </source>
</evidence>
<dbReference type="AlphaFoldDB" id="A0A7C1FTD2"/>
<dbReference type="InterPro" id="IPR032466">
    <property type="entry name" value="Metal_Hydrolase"/>
</dbReference>
<evidence type="ECO:0000259" key="2">
    <source>
        <dbReference type="Pfam" id="PF01979"/>
    </source>
</evidence>
<dbReference type="InterPro" id="IPR017700">
    <property type="entry name" value="Aminohydrolase_SsnA"/>
</dbReference>
<reference evidence="3" key="1">
    <citation type="journal article" date="2020" name="mSystems">
        <title>Genome- and Community-Level Interaction Insights into Carbon Utilization and Element Cycling Functions of Hydrothermarchaeota in Hydrothermal Sediment.</title>
        <authorList>
            <person name="Zhou Z."/>
            <person name="Liu Y."/>
            <person name="Xu W."/>
            <person name="Pan J."/>
            <person name="Luo Z.H."/>
            <person name="Li M."/>
        </authorList>
    </citation>
    <scope>NUCLEOTIDE SEQUENCE [LARGE SCALE GENOMIC DNA]</scope>
    <source>
        <strain evidence="3">SpSt-289</strain>
    </source>
</reference>
<dbReference type="Gene3D" id="2.30.40.10">
    <property type="entry name" value="Urease, subunit C, domain 1"/>
    <property type="match status" value="1"/>
</dbReference>
<gene>
    <name evidence="3" type="primary">ssnA</name>
    <name evidence="3" type="ORF">ENQ20_06400</name>
</gene>
<evidence type="ECO:0000256" key="1">
    <source>
        <dbReference type="ARBA" id="ARBA00022801"/>
    </source>
</evidence>
<dbReference type="SUPFAM" id="SSF51338">
    <property type="entry name" value="Composite domain of metallo-dependent hydrolases"/>
    <property type="match status" value="1"/>
</dbReference>
<dbReference type="PANTHER" id="PTHR43794:SF11">
    <property type="entry name" value="AMIDOHYDROLASE-RELATED DOMAIN-CONTAINING PROTEIN"/>
    <property type="match status" value="1"/>
</dbReference>
<sequence>MIIHHATVITFDQNNRIIENGAVHYADGVIDMVGDSASVLAAYPEDERWDAGGLILMPGQICAHTHFYGAFARGLYIPGPPPKDFPEILQVLWWRLDKALDLEGVRSSAEVCLVDAIRNGTTTLIDHHASQRAIDGSLDAIAEAVQRSGLRAVLCYEVTDRDGPDAAQAGIRENVRFRRWVEATHATHQGRLAATFGLHASLTLSDKTLERCVGESNRFHIHVAEHPADEYDSLHKSGQRVVERLHAFGITGPESIMAHCVHIDAWEMALLAETHTFVSHQPRSNMNNAVGAAEITPMLRKGMAVCLGNDGFSNDMFAEMKVADLLQKVAHGDPRYLGADKVIQMAVFNNRRLAAVFFERPVGVIETGAYADLILLDYHPTTPLTPDNLPWHILFGISGTHVHSTIVQGRTLMRDRQLLTLDEAEIAARSRRHAQATWERYWAMFA</sequence>
<dbReference type="Pfam" id="PF01979">
    <property type="entry name" value="Amidohydro_1"/>
    <property type="match status" value="1"/>
</dbReference>
<dbReference type="PANTHER" id="PTHR43794">
    <property type="entry name" value="AMINOHYDROLASE SSNA-RELATED"/>
    <property type="match status" value="1"/>
</dbReference>
<dbReference type="NCBIfam" id="TIGR03314">
    <property type="entry name" value="Se_ssnA"/>
    <property type="match status" value="1"/>
</dbReference>
<dbReference type="NCBIfam" id="NF005540">
    <property type="entry name" value="PRK07203.1"/>
    <property type="match status" value="1"/>
</dbReference>
<dbReference type="InterPro" id="IPR006680">
    <property type="entry name" value="Amidohydro-rel"/>
</dbReference>
<organism evidence="3">
    <name type="scientific">Caldilinea aerophila</name>
    <dbReference type="NCBI Taxonomy" id="133453"/>
    <lineage>
        <taxon>Bacteria</taxon>
        <taxon>Bacillati</taxon>
        <taxon>Chloroflexota</taxon>
        <taxon>Caldilineae</taxon>
        <taxon>Caldilineales</taxon>
        <taxon>Caldilineaceae</taxon>
        <taxon>Caldilinea</taxon>
    </lineage>
</organism>
<keyword evidence="1 3" id="KW-0378">Hydrolase</keyword>